<evidence type="ECO:0000313" key="1">
    <source>
        <dbReference type="EMBL" id="KAI9400831.1"/>
    </source>
</evidence>
<dbReference type="EMBL" id="CM009290">
    <property type="protein sequence ID" value="KAI9400831.1"/>
    <property type="molecule type" value="Genomic_DNA"/>
</dbReference>
<accession>A0ACC0TGX2</accession>
<proteinExistence type="predicted"/>
<evidence type="ECO:0000313" key="2">
    <source>
        <dbReference type="Proteomes" id="UP000006729"/>
    </source>
</evidence>
<dbReference type="Proteomes" id="UP000006729">
    <property type="component" value="Chromosome 1"/>
</dbReference>
<name>A0ACC0TGX2_POPTR</name>
<comment type="caution">
    <text evidence="1">The sequence shown here is derived from an EMBL/GenBank/DDBJ whole genome shotgun (WGS) entry which is preliminary data.</text>
</comment>
<keyword evidence="2" id="KW-1185">Reference proteome</keyword>
<gene>
    <name evidence="1" type="ORF">POPTR_001G037101v4</name>
</gene>
<reference evidence="1 2" key="1">
    <citation type="journal article" date="2006" name="Science">
        <title>The genome of black cottonwood, Populus trichocarpa (Torr. &amp; Gray).</title>
        <authorList>
            <person name="Tuskan G.A."/>
            <person name="Difazio S."/>
            <person name="Jansson S."/>
            <person name="Bohlmann J."/>
            <person name="Grigoriev I."/>
            <person name="Hellsten U."/>
            <person name="Putnam N."/>
            <person name="Ralph S."/>
            <person name="Rombauts S."/>
            <person name="Salamov A."/>
            <person name="Schein J."/>
            <person name="Sterck L."/>
            <person name="Aerts A."/>
            <person name="Bhalerao R.R."/>
            <person name="Bhalerao R.P."/>
            <person name="Blaudez D."/>
            <person name="Boerjan W."/>
            <person name="Brun A."/>
            <person name="Brunner A."/>
            <person name="Busov V."/>
            <person name="Campbell M."/>
            <person name="Carlson J."/>
            <person name="Chalot M."/>
            <person name="Chapman J."/>
            <person name="Chen G.L."/>
            <person name="Cooper D."/>
            <person name="Coutinho P.M."/>
            <person name="Couturier J."/>
            <person name="Covert S."/>
            <person name="Cronk Q."/>
            <person name="Cunningham R."/>
            <person name="Davis J."/>
            <person name="Degroeve S."/>
            <person name="Dejardin A."/>
            <person name="Depamphilis C."/>
            <person name="Detter J."/>
            <person name="Dirks B."/>
            <person name="Dubchak I."/>
            <person name="Duplessis S."/>
            <person name="Ehlting J."/>
            <person name="Ellis B."/>
            <person name="Gendler K."/>
            <person name="Goodstein D."/>
            <person name="Gribskov M."/>
            <person name="Grimwood J."/>
            <person name="Groover A."/>
            <person name="Gunter L."/>
            <person name="Hamberger B."/>
            <person name="Heinze B."/>
            <person name="Helariutta Y."/>
            <person name="Henrissat B."/>
            <person name="Holligan D."/>
            <person name="Holt R."/>
            <person name="Huang W."/>
            <person name="Islam-Faridi N."/>
            <person name="Jones S."/>
            <person name="Jones-Rhoades M."/>
            <person name="Jorgensen R."/>
            <person name="Joshi C."/>
            <person name="Kangasjarvi J."/>
            <person name="Karlsson J."/>
            <person name="Kelleher C."/>
            <person name="Kirkpatrick R."/>
            <person name="Kirst M."/>
            <person name="Kohler A."/>
            <person name="Kalluri U."/>
            <person name="Larimer F."/>
            <person name="Leebens-Mack J."/>
            <person name="Leple J.C."/>
            <person name="Locascio P."/>
            <person name="Lou Y."/>
            <person name="Lucas S."/>
            <person name="Martin F."/>
            <person name="Montanini B."/>
            <person name="Napoli C."/>
            <person name="Nelson D.R."/>
            <person name="Nelson C."/>
            <person name="Nieminen K."/>
            <person name="Nilsson O."/>
            <person name="Pereda V."/>
            <person name="Peter G."/>
            <person name="Philippe R."/>
            <person name="Pilate G."/>
            <person name="Poliakov A."/>
            <person name="Razumovskaya J."/>
            <person name="Richardson P."/>
            <person name="Rinaldi C."/>
            <person name="Ritland K."/>
            <person name="Rouze P."/>
            <person name="Ryaboy D."/>
            <person name="Schmutz J."/>
            <person name="Schrader J."/>
            <person name="Segerman B."/>
            <person name="Shin H."/>
            <person name="Siddiqui A."/>
            <person name="Sterky F."/>
            <person name="Terry A."/>
            <person name="Tsai C.J."/>
            <person name="Uberbacher E."/>
            <person name="Unneberg P."/>
            <person name="Vahala J."/>
            <person name="Wall K."/>
            <person name="Wessler S."/>
            <person name="Yang G."/>
            <person name="Yin T."/>
            <person name="Douglas C."/>
            <person name="Marra M."/>
            <person name="Sandberg G."/>
            <person name="Van de Peer Y."/>
            <person name="Rokhsar D."/>
        </authorList>
    </citation>
    <scope>NUCLEOTIDE SEQUENCE [LARGE SCALE GENOMIC DNA]</scope>
    <source>
        <strain evidence="2">cv. Nisqually</strain>
    </source>
</reference>
<sequence>MATEPAFFDLPINNDENLRALLEAGFAEELQFQEAPQASLISCQMPSIVSSSTPSKTNMEAISGHKIEPPPRVIEKGEPSLSSCDMCLERKEKYQIIKNESSGQIFCLRCSKTLELSKKECCSKELSMDMGSRNDTAKGAVKAVSLDSAPDEGELGFNESKHRKVAETIVAKQQGPQSPNPKAWEHTDVDKNPAIPSNADSEMPADRGNGGFQTRSRYFKSTAARSLDRPPLGKISNTRGGIDRTPGKGSDAGQERVANGIQNNLIDVVDDLSDSDAFDDNDESGSDSDPSEKSPENTKKRPLLKEFFGILEKLAPADVNEPTRQWHCPVCQGGSGANKWYQGLRALILHAKTKLGKRVKLHQEFAQLLEEKLCTKGTSDIPAAKVLSKWRGIKDEKKNDEIVWPPMVIIRNTSLKKDENNKWVGMTGKELLDSFSSYDAIMKVQQAYNRQGHRGISVLIFESSARGFLEAERLHKHFEEQGTGRDTCNHRPVYFLPNEERQLHGFMAMKEDVDCFNQYSKGKPKLRCEMRSYQEMVVNQIRKMSEDSHQLIWMNNKLAEEQRHRKLLEEFNVMMGERLENAKKEIDILRQKIKLQHEQNMEETDFQEQFFKDQIKIILEERDKEGGDPQSPDEE</sequence>
<organism evidence="1 2">
    <name type="scientific">Populus trichocarpa</name>
    <name type="common">Western balsam poplar</name>
    <name type="synonym">Populus balsamifera subsp. trichocarpa</name>
    <dbReference type="NCBI Taxonomy" id="3694"/>
    <lineage>
        <taxon>Eukaryota</taxon>
        <taxon>Viridiplantae</taxon>
        <taxon>Streptophyta</taxon>
        <taxon>Embryophyta</taxon>
        <taxon>Tracheophyta</taxon>
        <taxon>Spermatophyta</taxon>
        <taxon>Magnoliopsida</taxon>
        <taxon>eudicotyledons</taxon>
        <taxon>Gunneridae</taxon>
        <taxon>Pentapetalae</taxon>
        <taxon>rosids</taxon>
        <taxon>fabids</taxon>
        <taxon>Malpighiales</taxon>
        <taxon>Salicaceae</taxon>
        <taxon>Saliceae</taxon>
        <taxon>Populus</taxon>
    </lineage>
</organism>
<protein>
    <submittedName>
        <fullName evidence="1">Uncharacterized protein</fullName>
    </submittedName>
</protein>